<feature type="region of interest" description="Disordered" evidence="7">
    <location>
        <begin position="210"/>
        <end position="231"/>
    </location>
</feature>
<keyword evidence="5 8" id="KW-1133">Transmembrane helix</keyword>
<evidence type="ECO:0000256" key="8">
    <source>
        <dbReference type="SAM" id="Phobius"/>
    </source>
</evidence>
<accession>A0A9Q9AVR6</accession>
<dbReference type="Pfam" id="PF07690">
    <property type="entry name" value="MFS_1"/>
    <property type="match status" value="2"/>
</dbReference>
<organism evidence="10 11">
    <name type="scientific">Septoria linicola</name>
    <dbReference type="NCBI Taxonomy" id="215465"/>
    <lineage>
        <taxon>Eukaryota</taxon>
        <taxon>Fungi</taxon>
        <taxon>Dikarya</taxon>
        <taxon>Ascomycota</taxon>
        <taxon>Pezizomycotina</taxon>
        <taxon>Dothideomycetes</taxon>
        <taxon>Dothideomycetidae</taxon>
        <taxon>Mycosphaerellales</taxon>
        <taxon>Mycosphaerellaceae</taxon>
        <taxon>Septoria</taxon>
    </lineage>
</organism>
<feature type="transmembrane region" description="Helical" evidence="8">
    <location>
        <begin position="25"/>
        <end position="52"/>
    </location>
</feature>
<keyword evidence="4 8" id="KW-0812">Transmembrane</keyword>
<reference evidence="10" key="1">
    <citation type="submission" date="2022-06" db="EMBL/GenBank/DDBJ databases">
        <title>Complete genome sequences of two strains of the flax pathogen Septoria linicola.</title>
        <authorList>
            <person name="Lapalu N."/>
            <person name="Simon A."/>
            <person name="Demenou B."/>
            <person name="Paumier D."/>
            <person name="Guillot M.-P."/>
            <person name="Gout L."/>
            <person name="Valade R."/>
        </authorList>
    </citation>
    <scope>NUCLEOTIDE SEQUENCE</scope>
    <source>
        <strain evidence="10">SE15195</strain>
    </source>
</reference>
<dbReference type="InterPro" id="IPR011701">
    <property type="entry name" value="MFS"/>
</dbReference>
<dbReference type="SUPFAM" id="SSF103473">
    <property type="entry name" value="MFS general substrate transporter"/>
    <property type="match status" value="1"/>
</dbReference>
<evidence type="ECO:0000256" key="6">
    <source>
        <dbReference type="ARBA" id="ARBA00023136"/>
    </source>
</evidence>
<protein>
    <submittedName>
        <fullName evidence="10">Major facilitator superfamily, MFS transporter superfamily</fullName>
    </submittedName>
</protein>
<evidence type="ECO:0000256" key="5">
    <source>
        <dbReference type="ARBA" id="ARBA00022989"/>
    </source>
</evidence>
<feature type="transmembrane region" description="Helical" evidence="8">
    <location>
        <begin position="185"/>
        <end position="205"/>
    </location>
</feature>
<dbReference type="EMBL" id="CP099426">
    <property type="protein sequence ID" value="USW56797.1"/>
    <property type="molecule type" value="Genomic_DNA"/>
</dbReference>
<dbReference type="PROSITE" id="PS50850">
    <property type="entry name" value="MFS"/>
    <property type="match status" value="1"/>
</dbReference>
<comment type="similarity">
    <text evidence="2">Belongs to the major facilitator superfamily. Vesicular transporter family.</text>
</comment>
<proteinExistence type="inferred from homology"/>
<feature type="transmembrane region" description="Helical" evidence="8">
    <location>
        <begin position="265"/>
        <end position="289"/>
    </location>
</feature>
<feature type="transmembrane region" description="Helical" evidence="8">
    <location>
        <begin position="98"/>
        <end position="121"/>
    </location>
</feature>
<dbReference type="AlphaFoldDB" id="A0A9Q9AVR6"/>
<evidence type="ECO:0000256" key="7">
    <source>
        <dbReference type="SAM" id="MobiDB-lite"/>
    </source>
</evidence>
<feature type="transmembrane region" description="Helical" evidence="8">
    <location>
        <begin position="309"/>
        <end position="329"/>
    </location>
</feature>
<dbReference type="PANTHER" id="PTHR23506">
    <property type="entry name" value="GH10249P"/>
    <property type="match status" value="1"/>
</dbReference>
<evidence type="ECO:0000256" key="1">
    <source>
        <dbReference type="ARBA" id="ARBA00004141"/>
    </source>
</evidence>
<dbReference type="Proteomes" id="UP001056384">
    <property type="component" value="Chromosome 9"/>
</dbReference>
<sequence length="485" mass="51568">MPSYVTKHPNAGDHLPGSWRSSTSLVIFTSILGLFTETFLYGFVVPIVAYMFEVRLRQDPAYTQRYISGLLFLAGFVALSSAPIIGHLADKTSNRRTLLLVSLAGCTIGTVLVSATPSVWAVFLGRAFQGVAGQGAWIACFTMLTDKVDKKHFGKTLGFASSFVAGGVLVGPATAGTLLEWLGYWTAWSIPFALLAIDLIARLIMVEGPRAKGPSSPGEDSDTVDEGEPNEATRLLPAEIQERSGTIIDDAKDGKAAAAKGFYQIMLTNGIVIVALINLVLLSAIVAALDATFPLHLRNVFGWGPAPVGLIFLCIQIPSMIMGPIVGWLRDHIGLREPTTLGWILLVPTIWMIGIPGSWELSFLDSKSKTEVAFVGCVTAFGVVSPLVRGAGTVQMTVTLSELEDRYPGTFGPHGGSSRMFSLAGIAFNVGLMVGPLLGGALADTFGFYYMMCALAALCIVAAILSSAFFTDKRSVPFEAEGTSA</sequence>
<feature type="domain" description="Major facilitator superfamily (MFS) profile" evidence="9">
    <location>
        <begin position="30"/>
        <end position="474"/>
    </location>
</feature>
<evidence type="ECO:0000256" key="4">
    <source>
        <dbReference type="ARBA" id="ARBA00022692"/>
    </source>
</evidence>
<evidence type="ECO:0000256" key="2">
    <source>
        <dbReference type="ARBA" id="ARBA00006829"/>
    </source>
</evidence>
<dbReference type="InterPro" id="IPR020846">
    <property type="entry name" value="MFS_dom"/>
</dbReference>
<comment type="subcellular location">
    <subcellularLocation>
        <location evidence="1">Membrane</location>
        <topology evidence="1">Multi-pass membrane protein</topology>
    </subcellularLocation>
</comment>
<dbReference type="Gene3D" id="1.20.1250.20">
    <property type="entry name" value="MFS general substrate transporter like domains"/>
    <property type="match status" value="1"/>
</dbReference>
<dbReference type="GO" id="GO:0016020">
    <property type="term" value="C:membrane"/>
    <property type="evidence" value="ECO:0007669"/>
    <property type="project" value="UniProtKB-SubCell"/>
</dbReference>
<evidence type="ECO:0000313" key="10">
    <source>
        <dbReference type="EMBL" id="USW56797.1"/>
    </source>
</evidence>
<keyword evidence="6 8" id="KW-0472">Membrane</keyword>
<evidence type="ECO:0000313" key="11">
    <source>
        <dbReference type="Proteomes" id="UP001056384"/>
    </source>
</evidence>
<dbReference type="InterPro" id="IPR001958">
    <property type="entry name" value="Tet-R_TetA/multi-R_MdtG-like"/>
</dbReference>
<dbReference type="PRINTS" id="PR01035">
    <property type="entry name" value="TCRTETA"/>
</dbReference>
<feature type="compositionally biased region" description="Acidic residues" evidence="7">
    <location>
        <begin position="219"/>
        <end position="229"/>
    </location>
</feature>
<dbReference type="GO" id="GO:0022857">
    <property type="term" value="F:transmembrane transporter activity"/>
    <property type="evidence" value="ECO:0007669"/>
    <property type="project" value="InterPro"/>
</dbReference>
<gene>
    <name evidence="10" type="ORF">Slin15195_G101160</name>
</gene>
<feature type="transmembrane region" description="Helical" evidence="8">
    <location>
        <begin position="341"/>
        <end position="359"/>
    </location>
</feature>
<dbReference type="InterPro" id="IPR050930">
    <property type="entry name" value="MFS_Vesicular_Transporter"/>
</dbReference>
<feature type="transmembrane region" description="Helical" evidence="8">
    <location>
        <begin position="157"/>
        <end position="179"/>
    </location>
</feature>
<dbReference type="InterPro" id="IPR036259">
    <property type="entry name" value="MFS_trans_sf"/>
</dbReference>
<dbReference type="CDD" id="cd17325">
    <property type="entry name" value="MFS_MdtG_SLC18_like"/>
    <property type="match status" value="1"/>
</dbReference>
<feature type="transmembrane region" description="Helical" evidence="8">
    <location>
        <begin position="421"/>
        <end position="442"/>
    </location>
</feature>
<feature type="transmembrane region" description="Helical" evidence="8">
    <location>
        <begin position="448"/>
        <end position="470"/>
    </location>
</feature>
<feature type="transmembrane region" description="Helical" evidence="8">
    <location>
        <begin position="64"/>
        <end position="86"/>
    </location>
</feature>
<evidence type="ECO:0000259" key="9">
    <source>
        <dbReference type="PROSITE" id="PS50850"/>
    </source>
</evidence>
<feature type="transmembrane region" description="Helical" evidence="8">
    <location>
        <begin position="371"/>
        <end position="388"/>
    </location>
</feature>
<keyword evidence="3" id="KW-0813">Transport</keyword>
<dbReference type="PANTHER" id="PTHR23506:SF35">
    <property type="entry name" value="MAJOR FACILITATOR SUPERFAMILY (MFS) PROFILE DOMAIN-CONTAINING PROTEIN-RELATED"/>
    <property type="match status" value="1"/>
</dbReference>
<evidence type="ECO:0000256" key="3">
    <source>
        <dbReference type="ARBA" id="ARBA00022448"/>
    </source>
</evidence>
<keyword evidence="11" id="KW-1185">Reference proteome</keyword>
<name>A0A9Q9AVR6_9PEZI</name>